<feature type="compositionally biased region" description="Low complexity" evidence="1">
    <location>
        <begin position="1"/>
        <end position="20"/>
    </location>
</feature>
<feature type="region of interest" description="Disordered" evidence="1">
    <location>
        <begin position="1"/>
        <end position="35"/>
    </location>
</feature>
<accession>A0A6G1BNM1</accession>
<keyword evidence="3" id="KW-1185">Reference proteome</keyword>
<protein>
    <submittedName>
        <fullName evidence="2">Uncharacterized protein</fullName>
    </submittedName>
</protein>
<dbReference type="Proteomes" id="UP000479710">
    <property type="component" value="Unassembled WGS sequence"/>
</dbReference>
<evidence type="ECO:0000313" key="3">
    <source>
        <dbReference type="Proteomes" id="UP000479710"/>
    </source>
</evidence>
<evidence type="ECO:0000256" key="1">
    <source>
        <dbReference type="SAM" id="MobiDB-lite"/>
    </source>
</evidence>
<dbReference type="EMBL" id="SPHZ02000012">
    <property type="protein sequence ID" value="KAF0889540.1"/>
    <property type="molecule type" value="Genomic_DNA"/>
</dbReference>
<evidence type="ECO:0000313" key="2">
    <source>
        <dbReference type="EMBL" id="KAF0889540.1"/>
    </source>
</evidence>
<name>A0A6G1BNM1_9ORYZ</name>
<sequence length="181" mass="19083">MAELTGDGESGTYGSTETELTGGGGGGGARGTAPWPSSLEVRKVAAMGAPRWSSLKKEEAAVAEVLLYGRARQRRGGRHLRGAETELARGGGGNGGGRGAALWLSSLEAGRAASMGHRDGARQRRGRQRWPCAKPEHHLLPSLSVVIAIGFLQTPLPPPGPWWSSSSKREVLIRGMTRRPV</sequence>
<dbReference type="AlphaFoldDB" id="A0A6G1BNM1"/>
<proteinExistence type="predicted"/>
<comment type="caution">
    <text evidence="2">The sequence shown here is derived from an EMBL/GenBank/DDBJ whole genome shotgun (WGS) entry which is preliminary data.</text>
</comment>
<feature type="region of interest" description="Disordered" evidence="1">
    <location>
        <begin position="77"/>
        <end position="96"/>
    </location>
</feature>
<gene>
    <name evidence="2" type="ORF">E2562_026954</name>
</gene>
<feature type="compositionally biased region" description="Gly residues" evidence="1">
    <location>
        <begin position="21"/>
        <end position="30"/>
    </location>
</feature>
<reference evidence="2 3" key="1">
    <citation type="submission" date="2019-11" db="EMBL/GenBank/DDBJ databases">
        <title>Whole genome sequence of Oryza granulata.</title>
        <authorList>
            <person name="Li W."/>
        </authorList>
    </citation>
    <scope>NUCLEOTIDE SEQUENCE [LARGE SCALE GENOMIC DNA]</scope>
    <source>
        <strain evidence="3">cv. Menghai</strain>
        <tissue evidence="2">Leaf</tissue>
    </source>
</reference>
<organism evidence="2 3">
    <name type="scientific">Oryza meyeriana var. granulata</name>
    <dbReference type="NCBI Taxonomy" id="110450"/>
    <lineage>
        <taxon>Eukaryota</taxon>
        <taxon>Viridiplantae</taxon>
        <taxon>Streptophyta</taxon>
        <taxon>Embryophyta</taxon>
        <taxon>Tracheophyta</taxon>
        <taxon>Spermatophyta</taxon>
        <taxon>Magnoliopsida</taxon>
        <taxon>Liliopsida</taxon>
        <taxon>Poales</taxon>
        <taxon>Poaceae</taxon>
        <taxon>BOP clade</taxon>
        <taxon>Oryzoideae</taxon>
        <taxon>Oryzeae</taxon>
        <taxon>Oryzinae</taxon>
        <taxon>Oryza</taxon>
        <taxon>Oryza meyeriana</taxon>
    </lineage>
</organism>